<reference evidence="1" key="1">
    <citation type="submission" date="2024-05" db="EMBL/GenBank/DDBJ databases">
        <title>Complete genomes of an iridovirus, and two densoviruses identified in lab reared social spiders in California, USA.</title>
        <authorList>
            <person name="Millerwise S."/>
            <person name="Lund M.C."/>
            <person name="Schmidlin K."/>
            <person name="Kraberger S."/>
            <person name="Harrison J."/>
            <person name="Cease A."/>
            <person name="Pinter-Wollman N."/>
            <person name="Varsani A."/>
        </authorList>
    </citation>
    <scope>NUCLEOTIDE SEQUENCE</scope>
    <source>
        <strain evidence="1">SocP20</strain>
    </source>
</reference>
<evidence type="ECO:0000313" key="1">
    <source>
        <dbReference type="EMBL" id="XBY85814.1"/>
    </source>
</evidence>
<sequence length="44" mass="5332">MVIQDHIKILNFLLHKMETFYKPPLETQECLNQFIVPVFKEVQE</sequence>
<organism evidence="1">
    <name type="scientific">Iridovirus sp</name>
    <dbReference type="NCBI Taxonomy" id="135728"/>
    <lineage>
        <taxon>Viruses</taxon>
        <taxon>Varidnaviria</taxon>
        <taxon>Bamfordvirae</taxon>
        <taxon>Nucleocytoviricota</taxon>
        <taxon>Megaviricetes</taxon>
        <taxon>Pimascovirales</taxon>
        <taxon>Pimascovirales incertae sedis</taxon>
        <taxon>Iridoviridae</taxon>
        <taxon>Betairidovirinae</taxon>
        <taxon>Iridovirus</taxon>
    </lineage>
</organism>
<accession>A0AAU7YBM4</accession>
<proteinExistence type="predicted"/>
<dbReference type="EMBL" id="PP847201">
    <property type="protein sequence ID" value="XBY85814.1"/>
    <property type="molecule type" value="Genomic_DNA"/>
</dbReference>
<protein>
    <submittedName>
        <fullName evidence="1">Uncharacterized protein</fullName>
    </submittedName>
</protein>
<name>A0AAU7YBM4_9VIRU</name>